<keyword evidence="3" id="KW-1185">Reference proteome</keyword>
<feature type="domain" description="ABM" evidence="1">
    <location>
        <begin position="2"/>
        <end position="94"/>
    </location>
</feature>
<dbReference type="Pfam" id="PF03992">
    <property type="entry name" value="ABM"/>
    <property type="match status" value="1"/>
</dbReference>
<dbReference type="Proteomes" id="UP001483337">
    <property type="component" value="Chromosome"/>
</dbReference>
<dbReference type="InterPro" id="IPR022512">
    <property type="entry name" value="CHP03792"/>
</dbReference>
<name>A0ABZ2UQ76_9CYAN</name>
<protein>
    <submittedName>
        <fullName evidence="2">TIGR03792 family protein</fullName>
    </submittedName>
</protein>
<evidence type="ECO:0000259" key="1">
    <source>
        <dbReference type="PROSITE" id="PS51725"/>
    </source>
</evidence>
<accession>A0ABZ2UQ76</accession>
<dbReference type="InterPro" id="IPR011008">
    <property type="entry name" value="Dimeric_a/b-barrel"/>
</dbReference>
<dbReference type="RefSeq" id="WP_353930035.1">
    <property type="nucleotide sequence ID" value="NZ_CP150886.1"/>
</dbReference>
<dbReference type="NCBIfam" id="TIGR03792">
    <property type="entry name" value="TIGR03792 family protein"/>
    <property type="match status" value="1"/>
</dbReference>
<dbReference type="EMBL" id="CP150886">
    <property type="protein sequence ID" value="WZB87121.1"/>
    <property type="molecule type" value="Genomic_DNA"/>
</dbReference>
<dbReference type="SUPFAM" id="SSF54909">
    <property type="entry name" value="Dimeric alpha+beta barrel"/>
    <property type="match status" value="1"/>
</dbReference>
<dbReference type="PROSITE" id="PS51725">
    <property type="entry name" value="ABM"/>
    <property type="match status" value="1"/>
</dbReference>
<organism evidence="2 3">
    <name type="scientific">Okeanomitos corallinicola TIOX110</name>
    <dbReference type="NCBI Taxonomy" id="3133117"/>
    <lineage>
        <taxon>Bacteria</taxon>
        <taxon>Bacillati</taxon>
        <taxon>Cyanobacteriota</taxon>
        <taxon>Cyanophyceae</taxon>
        <taxon>Nostocales</taxon>
        <taxon>Aphanizomenonaceae</taxon>
        <taxon>Okeanomitos</taxon>
    </lineage>
</organism>
<sequence length="102" mass="12104">MVIELLKFKVPGELRETFIQKDEEIWSSALSKYPGFLGKEVWINPDDFTEVLIVVRWQNRELWKAIPEEKINAVSQEFDNSLGFEYQMLAVSEYQVRKYSQI</sequence>
<gene>
    <name evidence="2" type="ORF">WJM97_17285</name>
</gene>
<reference evidence="2 3" key="1">
    <citation type="submission" date="2024-04" db="EMBL/GenBank/DDBJ databases">
        <title>Okeanomitos corallinicola gen. &amp; sp. nov. (Nostocales, Cyanobacteria), a new toxic marine heterocyst-forming cyanobacterium from a coral reef.</title>
        <authorList>
            <person name="Li H."/>
            <person name="Li R."/>
            <person name="Kang J."/>
            <person name="Hii K.S."/>
            <person name="Mohamed H.F."/>
            <person name="Xu X."/>
            <person name="Luo Z."/>
        </authorList>
    </citation>
    <scope>NUCLEOTIDE SEQUENCE [LARGE SCALE GENOMIC DNA]</scope>
    <source>
        <strain evidence="2 3">TIOX110</strain>
    </source>
</reference>
<proteinExistence type="predicted"/>
<evidence type="ECO:0000313" key="3">
    <source>
        <dbReference type="Proteomes" id="UP001483337"/>
    </source>
</evidence>
<dbReference type="Gene3D" id="3.30.70.100">
    <property type="match status" value="1"/>
</dbReference>
<dbReference type="InterPro" id="IPR007138">
    <property type="entry name" value="ABM_dom"/>
</dbReference>
<evidence type="ECO:0000313" key="2">
    <source>
        <dbReference type="EMBL" id="WZB87121.1"/>
    </source>
</evidence>